<keyword evidence="1" id="KW-0732">Signal</keyword>
<dbReference type="PANTHER" id="PTHR35272">
    <property type="entry name" value="THIOL:DISULFIDE INTERCHANGE PROTEIN DSBC-RELATED"/>
    <property type="match status" value="1"/>
</dbReference>
<proteinExistence type="predicted"/>
<dbReference type="InterPro" id="IPR013766">
    <property type="entry name" value="Thioredoxin_domain"/>
</dbReference>
<dbReference type="Pfam" id="PF13462">
    <property type="entry name" value="Thioredoxin_4"/>
    <property type="match status" value="1"/>
</dbReference>
<reference evidence="3 4" key="1">
    <citation type="submission" date="2018-03" db="EMBL/GenBank/DDBJ databases">
        <title>Whole genome sequencing of Histamine producing bacteria.</title>
        <authorList>
            <person name="Butler K."/>
        </authorList>
    </citation>
    <scope>NUCLEOTIDE SEQUENCE [LARGE SCALE GENOMIC DNA]</scope>
    <source>
        <strain evidence="3 4">ATCC 33979</strain>
    </source>
</reference>
<evidence type="ECO:0000256" key="1">
    <source>
        <dbReference type="SAM" id="SignalP"/>
    </source>
</evidence>
<feature type="domain" description="Thioredoxin" evidence="2">
    <location>
        <begin position="50"/>
        <end position="234"/>
    </location>
</feature>
<name>A0A2T3M576_PHOLE</name>
<dbReference type="OrthoDB" id="9780340at2"/>
<dbReference type="AlphaFoldDB" id="A0A2T3M576"/>
<dbReference type="InterPro" id="IPR012336">
    <property type="entry name" value="Thioredoxin-like_fold"/>
</dbReference>
<dbReference type="SUPFAM" id="SSF52833">
    <property type="entry name" value="Thioredoxin-like"/>
    <property type="match status" value="1"/>
</dbReference>
<dbReference type="Proteomes" id="UP000240410">
    <property type="component" value="Unassembled WGS sequence"/>
</dbReference>
<sequence length="234" mass="26602">MKFKLIVSLMASLLFAPMSFAMTQQEQLQDINKILNAHPDIIAGLHNNLVMYLQQQEGLSLTLKENHDFIYANPDHPSYGAKQPKLTIAVITDLSCPWCKKLDPELRKLVSEYPDKIRIVNIYVPLKEKGNPVNSTTFALNVWKNNPDKFNSVEKMLYSKPGIHNLRSITKVAQKEGVTQNLKDVVHAMEMSAKNYQLMLKLGVQGTPAMIIDDQLIPGYLPYDQLLQLVKERL</sequence>
<feature type="signal peptide" evidence="1">
    <location>
        <begin position="1"/>
        <end position="21"/>
    </location>
</feature>
<evidence type="ECO:0000313" key="3">
    <source>
        <dbReference type="EMBL" id="PSV87035.1"/>
    </source>
</evidence>
<dbReference type="CDD" id="cd03023">
    <property type="entry name" value="DsbA_Com1_like"/>
    <property type="match status" value="1"/>
</dbReference>
<dbReference type="InterPro" id="IPR051470">
    <property type="entry name" value="Thiol:disulfide_interchange"/>
</dbReference>
<dbReference type="EMBL" id="PYOJ01000037">
    <property type="protein sequence ID" value="PSV87035.1"/>
    <property type="molecule type" value="Genomic_DNA"/>
</dbReference>
<dbReference type="Gene3D" id="3.40.30.10">
    <property type="entry name" value="Glutaredoxin"/>
    <property type="match status" value="1"/>
</dbReference>
<dbReference type="RefSeq" id="WP_045071189.1">
    <property type="nucleotide sequence ID" value="NZ_JZSL01000049.1"/>
</dbReference>
<feature type="chain" id="PRO_5015587550" evidence="1">
    <location>
        <begin position="22"/>
        <end position="234"/>
    </location>
</feature>
<evidence type="ECO:0000259" key="2">
    <source>
        <dbReference type="PROSITE" id="PS51352"/>
    </source>
</evidence>
<protein>
    <submittedName>
        <fullName evidence="3">DsbA family protein</fullName>
    </submittedName>
</protein>
<accession>A0A2T3M576</accession>
<gene>
    <name evidence="3" type="ORF">CTM89_19060</name>
</gene>
<dbReference type="STRING" id="553611.GCA_001557755_03409"/>
<comment type="caution">
    <text evidence="3">The sequence shown here is derived from an EMBL/GenBank/DDBJ whole genome shotgun (WGS) entry which is preliminary data.</text>
</comment>
<dbReference type="PROSITE" id="PS51352">
    <property type="entry name" value="THIOREDOXIN_2"/>
    <property type="match status" value="1"/>
</dbReference>
<dbReference type="InterPro" id="IPR036249">
    <property type="entry name" value="Thioredoxin-like_sf"/>
</dbReference>
<dbReference type="PANTHER" id="PTHR35272:SF3">
    <property type="entry name" value="THIOL:DISULFIDE INTERCHANGE PROTEIN DSBC"/>
    <property type="match status" value="1"/>
</dbReference>
<evidence type="ECO:0000313" key="4">
    <source>
        <dbReference type="Proteomes" id="UP000240410"/>
    </source>
</evidence>
<organism evidence="3 4">
    <name type="scientific">Photobacterium leiognathi</name>
    <dbReference type="NCBI Taxonomy" id="553611"/>
    <lineage>
        <taxon>Bacteria</taxon>
        <taxon>Pseudomonadati</taxon>
        <taxon>Pseudomonadota</taxon>
        <taxon>Gammaproteobacteria</taxon>
        <taxon>Vibrionales</taxon>
        <taxon>Vibrionaceae</taxon>
        <taxon>Photobacterium</taxon>
    </lineage>
</organism>